<evidence type="ECO:0000313" key="1">
    <source>
        <dbReference type="EMBL" id="KAF7992768.1"/>
    </source>
</evidence>
<accession>A0A834XUJ8</accession>
<proteinExistence type="predicted"/>
<organism evidence="1 2">
    <name type="scientific">Aphidius gifuensis</name>
    <name type="common">Parasitoid wasp</name>
    <dbReference type="NCBI Taxonomy" id="684658"/>
    <lineage>
        <taxon>Eukaryota</taxon>
        <taxon>Metazoa</taxon>
        <taxon>Ecdysozoa</taxon>
        <taxon>Arthropoda</taxon>
        <taxon>Hexapoda</taxon>
        <taxon>Insecta</taxon>
        <taxon>Pterygota</taxon>
        <taxon>Neoptera</taxon>
        <taxon>Endopterygota</taxon>
        <taxon>Hymenoptera</taxon>
        <taxon>Apocrita</taxon>
        <taxon>Ichneumonoidea</taxon>
        <taxon>Braconidae</taxon>
        <taxon>Aphidiinae</taxon>
        <taxon>Aphidius</taxon>
    </lineage>
</organism>
<dbReference type="Proteomes" id="UP000639338">
    <property type="component" value="Unassembled WGS sequence"/>
</dbReference>
<protein>
    <submittedName>
        <fullName evidence="1">Uncharacterized protein</fullName>
    </submittedName>
</protein>
<dbReference type="AlphaFoldDB" id="A0A834XUJ8"/>
<dbReference type="EMBL" id="JACMRX010000003">
    <property type="protein sequence ID" value="KAF7992768.1"/>
    <property type="molecule type" value="Genomic_DNA"/>
</dbReference>
<keyword evidence="2" id="KW-1185">Reference proteome</keyword>
<sequence length="72" mass="8218">MNLNLFPNHHQIIFQILLIQMIADRSLNSVSLATAAMVEEKARVVSARIERAALTQLLGDYRTQRLTMEDHV</sequence>
<evidence type="ECO:0000313" key="2">
    <source>
        <dbReference type="Proteomes" id="UP000639338"/>
    </source>
</evidence>
<reference evidence="1 2" key="1">
    <citation type="submission" date="2020-08" db="EMBL/GenBank/DDBJ databases">
        <title>Aphidius gifuensis genome sequencing and assembly.</title>
        <authorList>
            <person name="Du Z."/>
        </authorList>
    </citation>
    <scope>NUCLEOTIDE SEQUENCE [LARGE SCALE GENOMIC DNA]</scope>
    <source>
        <strain evidence="1">YNYX2018</strain>
        <tissue evidence="1">Adults</tissue>
    </source>
</reference>
<gene>
    <name evidence="1" type="ORF">HCN44_005112</name>
</gene>
<comment type="caution">
    <text evidence="1">The sequence shown here is derived from an EMBL/GenBank/DDBJ whole genome shotgun (WGS) entry which is preliminary data.</text>
</comment>
<name>A0A834XUJ8_APHGI</name>